<evidence type="ECO:0000256" key="6">
    <source>
        <dbReference type="SAM" id="Phobius"/>
    </source>
</evidence>
<dbReference type="EMBL" id="LWQT01000077">
    <property type="protein sequence ID" value="OAN48114.1"/>
    <property type="molecule type" value="Genomic_DNA"/>
</dbReference>
<dbReference type="AlphaFoldDB" id="A0A178MJC9"/>
<dbReference type="RefSeq" id="WP_068494340.1">
    <property type="nucleotide sequence ID" value="NZ_LWQT01000077.1"/>
</dbReference>
<organism evidence="8 9">
    <name type="scientific">Paramagnetospirillum marisnigri</name>
    <dbReference type="NCBI Taxonomy" id="1285242"/>
    <lineage>
        <taxon>Bacteria</taxon>
        <taxon>Pseudomonadati</taxon>
        <taxon>Pseudomonadota</taxon>
        <taxon>Alphaproteobacteria</taxon>
        <taxon>Rhodospirillales</taxon>
        <taxon>Magnetospirillaceae</taxon>
        <taxon>Paramagnetospirillum</taxon>
    </lineage>
</organism>
<evidence type="ECO:0000313" key="8">
    <source>
        <dbReference type="EMBL" id="OAN48114.1"/>
    </source>
</evidence>
<accession>A0A178MJC9</accession>
<comment type="caution">
    <text evidence="8">The sequence shown here is derived from an EMBL/GenBank/DDBJ whole genome shotgun (WGS) entry which is preliminary data.</text>
</comment>
<dbReference type="Proteomes" id="UP000078428">
    <property type="component" value="Unassembled WGS sequence"/>
</dbReference>
<gene>
    <name evidence="8" type="ORF">A6A04_04990</name>
</gene>
<proteinExistence type="predicted"/>
<dbReference type="PANTHER" id="PTHR47870">
    <property type="entry name" value="CYTOCHROME C-TYPE BIOGENESIS PROTEIN CCMH"/>
    <property type="match status" value="1"/>
</dbReference>
<evidence type="ECO:0000256" key="4">
    <source>
        <dbReference type="ARBA" id="ARBA00022803"/>
    </source>
</evidence>
<dbReference type="OrthoDB" id="9815847at2"/>
<keyword evidence="4 5" id="KW-0802">TPR repeat</keyword>
<dbReference type="SMART" id="SM00028">
    <property type="entry name" value="TPR"/>
    <property type="match status" value="2"/>
</dbReference>
<reference evidence="8 9" key="1">
    <citation type="submission" date="2016-04" db="EMBL/GenBank/DDBJ databases">
        <title>Draft genome sequence of freshwater magnetotactic bacteria Magnetospirillum marisnigri SP-1 and Magnetospirillum moscoviense BB-1.</title>
        <authorList>
            <person name="Koziaeva V."/>
            <person name="Dziuba M.V."/>
            <person name="Ivanov T.M."/>
            <person name="Kuznetsov B."/>
            <person name="Grouzdev D.S."/>
        </authorList>
    </citation>
    <scope>NUCLEOTIDE SEQUENCE [LARGE SCALE GENOMIC DNA]</scope>
    <source>
        <strain evidence="8 9">SP-1</strain>
    </source>
</reference>
<evidence type="ECO:0000259" key="7">
    <source>
        <dbReference type="Pfam" id="PF23914"/>
    </source>
</evidence>
<keyword evidence="2" id="KW-0677">Repeat</keyword>
<comment type="subcellular location">
    <subcellularLocation>
        <location evidence="1">Cell envelope</location>
    </subcellularLocation>
</comment>
<evidence type="ECO:0000256" key="2">
    <source>
        <dbReference type="ARBA" id="ARBA00022737"/>
    </source>
</evidence>
<dbReference type="Gene3D" id="1.25.40.10">
    <property type="entry name" value="Tetratricopeptide repeat domain"/>
    <property type="match status" value="1"/>
</dbReference>
<dbReference type="Pfam" id="PF23914">
    <property type="entry name" value="TPR_CcmH_CycH"/>
    <property type="match status" value="1"/>
</dbReference>
<dbReference type="PANTHER" id="PTHR47870:SF1">
    <property type="entry name" value="CYTOCHROME C-TYPE BIOGENESIS PROTEIN CCMH"/>
    <property type="match status" value="1"/>
</dbReference>
<evidence type="ECO:0000256" key="5">
    <source>
        <dbReference type="PROSITE-ProRule" id="PRU00339"/>
    </source>
</evidence>
<dbReference type="PROSITE" id="PS50005">
    <property type="entry name" value="TPR"/>
    <property type="match status" value="1"/>
</dbReference>
<dbReference type="GO" id="GO:0030313">
    <property type="term" value="C:cell envelope"/>
    <property type="evidence" value="ECO:0007669"/>
    <property type="project" value="UniProtKB-SubCell"/>
</dbReference>
<dbReference type="InterPro" id="IPR017560">
    <property type="entry name" value="Cyt_c_biogenesis_CcmI"/>
</dbReference>
<dbReference type="InterPro" id="IPR051263">
    <property type="entry name" value="C-type_cytochrome_biogenesis"/>
</dbReference>
<evidence type="ECO:0000313" key="9">
    <source>
        <dbReference type="Proteomes" id="UP000078428"/>
    </source>
</evidence>
<keyword evidence="9" id="KW-1185">Reference proteome</keyword>
<feature type="transmembrane region" description="Helical" evidence="6">
    <location>
        <begin position="92"/>
        <end position="111"/>
    </location>
</feature>
<dbReference type="InterPro" id="IPR019734">
    <property type="entry name" value="TPR_rpt"/>
</dbReference>
<keyword evidence="6" id="KW-1133">Transmembrane helix</keyword>
<protein>
    <submittedName>
        <fullName evidence="8">C-type cytochrome biogenesis protein CcmI</fullName>
    </submittedName>
</protein>
<feature type="repeat" description="TPR" evidence="5">
    <location>
        <begin position="156"/>
        <end position="189"/>
    </location>
</feature>
<keyword evidence="6" id="KW-0472">Membrane</keyword>
<dbReference type="STRING" id="1285242.A6A04_04990"/>
<feature type="domain" description="Cytochrome c-type biogenesis protein H TPR" evidence="7">
    <location>
        <begin position="144"/>
        <end position="263"/>
    </location>
</feature>
<keyword evidence="3" id="KW-0201">Cytochrome c-type biogenesis</keyword>
<sequence length="276" mass="29833">MIWFVFAAMTALAVGGILRPLLRPTVASASRADYDLTVYRDQLEEITRDVERGLLSADQAEAARTEIQRRMLASAEAEKFLAKPDIRAGRRIAMAIVVVLPLFALGFYMSLGAPELPDRPYAGRAAQIAEMKERSATIQGMVSRLAERLKASPDDGKGWAMLGRSYRALGDVDGAIDAYGKAVKLLPGDVPVRVDFAVLLLDQADGSALPERAVGLLKEVLVLDPSQPDALYFVGLDAAMTGDKAKAATLWTRLLETLPPDSPGRGQVQQQIDGLK</sequence>
<keyword evidence="6" id="KW-0812">Transmembrane</keyword>
<evidence type="ECO:0000256" key="3">
    <source>
        <dbReference type="ARBA" id="ARBA00022748"/>
    </source>
</evidence>
<dbReference type="SUPFAM" id="SSF48452">
    <property type="entry name" value="TPR-like"/>
    <property type="match status" value="1"/>
</dbReference>
<dbReference type="GO" id="GO:0017004">
    <property type="term" value="P:cytochrome complex assembly"/>
    <property type="evidence" value="ECO:0007669"/>
    <property type="project" value="UniProtKB-KW"/>
</dbReference>
<dbReference type="NCBIfam" id="TIGR03142">
    <property type="entry name" value="cytochro_ccmI"/>
    <property type="match status" value="1"/>
</dbReference>
<evidence type="ECO:0000256" key="1">
    <source>
        <dbReference type="ARBA" id="ARBA00004196"/>
    </source>
</evidence>
<dbReference type="InterPro" id="IPR056413">
    <property type="entry name" value="TPR_CcmH_CycH"/>
</dbReference>
<dbReference type="InterPro" id="IPR011990">
    <property type="entry name" value="TPR-like_helical_dom_sf"/>
</dbReference>
<name>A0A178MJC9_9PROT</name>